<protein>
    <recommendedName>
        <fullName evidence="2">SecDF P1 head subdomain domain-containing protein</fullName>
    </recommendedName>
</protein>
<evidence type="ECO:0000259" key="2">
    <source>
        <dbReference type="Pfam" id="PF22599"/>
    </source>
</evidence>
<dbReference type="RefSeq" id="WP_394827991.1">
    <property type="nucleotide sequence ID" value="NZ_CP089984.1"/>
</dbReference>
<dbReference type="InterPro" id="IPR054384">
    <property type="entry name" value="SecDF_P1_head"/>
</dbReference>
<evidence type="ECO:0000256" key="1">
    <source>
        <dbReference type="SAM" id="SignalP"/>
    </source>
</evidence>
<accession>A0ABZ2M779</accession>
<name>A0ABZ2M779_9BACT</name>
<dbReference type="PROSITE" id="PS51257">
    <property type="entry name" value="PROKAR_LIPOPROTEIN"/>
    <property type="match status" value="1"/>
</dbReference>
<evidence type="ECO:0000313" key="4">
    <source>
        <dbReference type="Proteomes" id="UP001370348"/>
    </source>
</evidence>
<keyword evidence="4" id="KW-1185">Reference proteome</keyword>
<gene>
    <name evidence="3" type="ORF">LZC94_14055</name>
</gene>
<feature type="domain" description="SecDF P1 head subdomain" evidence="2">
    <location>
        <begin position="64"/>
        <end position="156"/>
    </location>
</feature>
<dbReference type="Proteomes" id="UP001370348">
    <property type="component" value="Chromosome"/>
</dbReference>
<keyword evidence="1" id="KW-0732">Signal</keyword>
<organism evidence="3 4">
    <name type="scientific">Pendulispora albinea</name>
    <dbReference type="NCBI Taxonomy" id="2741071"/>
    <lineage>
        <taxon>Bacteria</taxon>
        <taxon>Pseudomonadati</taxon>
        <taxon>Myxococcota</taxon>
        <taxon>Myxococcia</taxon>
        <taxon>Myxococcales</taxon>
        <taxon>Sorangiineae</taxon>
        <taxon>Pendulisporaceae</taxon>
        <taxon>Pendulispora</taxon>
    </lineage>
</organism>
<dbReference type="Gene3D" id="3.30.1360.200">
    <property type="match status" value="1"/>
</dbReference>
<feature type="chain" id="PRO_5046921447" description="SecDF P1 head subdomain domain-containing protein" evidence="1">
    <location>
        <begin position="25"/>
        <end position="166"/>
    </location>
</feature>
<dbReference type="EMBL" id="CP089984">
    <property type="protein sequence ID" value="WXB18360.1"/>
    <property type="molecule type" value="Genomic_DNA"/>
</dbReference>
<evidence type="ECO:0000313" key="3">
    <source>
        <dbReference type="EMBL" id="WXB18360.1"/>
    </source>
</evidence>
<feature type="signal peptide" evidence="1">
    <location>
        <begin position="1"/>
        <end position="24"/>
    </location>
</feature>
<sequence>MNSRWTGGALALMLAAAVACGSNAQSQRPVGGAPSLTQGSTVASVNVELRLVATAGGEEVKTVEGAVVHLEKEVVLSQADIVEAHASGSNVELRLTPGGARALHDVTSANVGRKLAAVVDGTVQATPVIREAIQGEHLVISLRSSQEAGALAQRLASSGRAGPPAK</sequence>
<reference evidence="3 4" key="1">
    <citation type="submission" date="2021-12" db="EMBL/GenBank/DDBJ databases">
        <title>Discovery of the Pendulisporaceae a myxobacterial family with distinct sporulation behavior and unique specialized metabolism.</title>
        <authorList>
            <person name="Garcia R."/>
            <person name="Popoff A."/>
            <person name="Bader C.D."/>
            <person name="Loehr J."/>
            <person name="Walesch S."/>
            <person name="Walt C."/>
            <person name="Boldt J."/>
            <person name="Bunk B."/>
            <person name="Haeckl F.J.F.P.J."/>
            <person name="Gunesch A.P."/>
            <person name="Birkelbach J."/>
            <person name="Nuebel U."/>
            <person name="Pietschmann T."/>
            <person name="Bach T."/>
            <person name="Mueller R."/>
        </authorList>
    </citation>
    <scope>NUCLEOTIDE SEQUENCE [LARGE SCALE GENOMIC DNA]</scope>
    <source>
        <strain evidence="3 4">MSr11954</strain>
    </source>
</reference>
<proteinExistence type="predicted"/>
<dbReference type="Pfam" id="PF22599">
    <property type="entry name" value="SecDF_P1_head"/>
    <property type="match status" value="1"/>
</dbReference>